<proteinExistence type="predicted"/>
<dbReference type="InterPro" id="IPR030395">
    <property type="entry name" value="GP_PDE_dom"/>
</dbReference>
<protein>
    <submittedName>
        <fullName evidence="1">Uncharacterized protein</fullName>
    </submittedName>
</protein>
<dbReference type="PROSITE" id="PS51704">
    <property type="entry name" value="GP_PDE"/>
    <property type="match status" value="1"/>
</dbReference>
<sequence>MMSPSWHYPRIIAHRCGGALAPENSLAGLAVAARLGIRAVEFDVMLSADAVPVLIHDETLERTSNGQGRVADWPYERLRRLDVGRHHHRAFAGERLADLHQALIHCQALGLAANIEIKPAAGHERQTGRVVAEWVSAFQRECAAAGSQTVPLLFSSFSEEALEAARLAADAGAGAGDAPARALLCEEIPADWQTRLQRLDCRYLHGDAHRLQAGRLAEIQAAGVALACYTVNDPVQAEQLFAAGVTAIFSDRIDLFAATA</sequence>
<dbReference type="SUPFAM" id="SSF51695">
    <property type="entry name" value="PLC-like phosphodiesterases"/>
    <property type="match status" value="1"/>
</dbReference>
<organism evidence="1 2">
    <name type="scientific">Sterolibacterium denitrificans</name>
    <dbReference type="NCBI Taxonomy" id="157592"/>
    <lineage>
        <taxon>Bacteria</taxon>
        <taxon>Pseudomonadati</taxon>
        <taxon>Pseudomonadota</taxon>
        <taxon>Betaproteobacteria</taxon>
        <taxon>Nitrosomonadales</taxon>
        <taxon>Sterolibacteriaceae</taxon>
        <taxon>Sterolibacterium</taxon>
    </lineage>
</organism>
<dbReference type="NCBIfam" id="NF006989">
    <property type="entry name" value="PRK09454.1"/>
    <property type="match status" value="1"/>
</dbReference>
<dbReference type="EMBL" id="LFZK01000001">
    <property type="protein sequence ID" value="KYC29132.1"/>
    <property type="molecule type" value="Genomic_DNA"/>
</dbReference>
<gene>
    <name evidence="1" type="ORF">ACY05_00715</name>
</gene>
<keyword evidence="2" id="KW-1185">Reference proteome</keyword>
<dbReference type="GO" id="GO:0008889">
    <property type="term" value="F:glycerophosphodiester phosphodiesterase activity"/>
    <property type="evidence" value="ECO:0007669"/>
    <property type="project" value="UniProtKB-EC"/>
</dbReference>
<dbReference type="PANTHER" id="PTHR46211">
    <property type="entry name" value="GLYCEROPHOSPHORYL DIESTER PHOSPHODIESTERASE"/>
    <property type="match status" value="1"/>
</dbReference>
<dbReference type="AlphaFoldDB" id="A0A656Z828"/>
<dbReference type="Gene3D" id="3.20.20.190">
    <property type="entry name" value="Phosphatidylinositol (PI) phosphodiesterase"/>
    <property type="match status" value="1"/>
</dbReference>
<dbReference type="Pfam" id="PF03009">
    <property type="entry name" value="GDPD"/>
    <property type="match status" value="1"/>
</dbReference>
<dbReference type="GO" id="GO:0006629">
    <property type="term" value="P:lipid metabolic process"/>
    <property type="evidence" value="ECO:0007669"/>
    <property type="project" value="InterPro"/>
</dbReference>
<dbReference type="Proteomes" id="UP000243416">
    <property type="component" value="Unassembled WGS sequence"/>
</dbReference>
<evidence type="ECO:0000313" key="2">
    <source>
        <dbReference type="Proteomes" id="UP000243416"/>
    </source>
</evidence>
<accession>A0A656Z828</accession>
<reference evidence="1 2" key="1">
    <citation type="journal article" date="2016" name="ISME J.">
        <title>Integrated multi-omics analyses reveal the biochemical mechanisms and phylogenetic relevance of anaerobic androgen biodegradation in the environment.</title>
        <authorList>
            <person name="Yang F.C."/>
            <person name="Chen Y.L."/>
            <person name="Tang S.L."/>
            <person name="Yu C.P."/>
            <person name="Wang P.H."/>
            <person name="Ismail W."/>
            <person name="Wang C.H."/>
            <person name="Ding J.Y."/>
            <person name="Yang C.Y."/>
            <person name="Yang C.Y."/>
            <person name="Chiang Y.R."/>
        </authorList>
    </citation>
    <scope>NUCLEOTIDE SEQUENCE [LARGE SCALE GENOMIC DNA]</scope>
    <source>
        <strain evidence="1 2">DSM 13999</strain>
    </source>
</reference>
<dbReference type="RefSeq" id="WP_067169423.1">
    <property type="nucleotide sequence ID" value="NZ_LFZK01000001.1"/>
</dbReference>
<dbReference type="PANTHER" id="PTHR46211:SF1">
    <property type="entry name" value="GLYCEROPHOSPHODIESTER PHOSPHODIESTERASE, CYTOPLASMIC"/>
    <property type="match status" value="1"/>
</dbReference>
<dbReference type="OrthoDB" id="9795622at2"/>
<dbReference type="InterPro" id="IPR017946">
    <property type="entry name" value="PLC-like_Pdiesterase_TIM-brl"/>
</dbReference>
<evidence type="ECO:0000313" key="1">
    <source>
        <dbReference type="EMBL" id="KYC29132.1"/>
    </source>
</evidence>
<name>A0A656Z828_9PROT</name>
<comment type="caution">
    <text evidence="1">The sequence shown here is derived from an EMBL/GenBank/DDBJ whole genome shotgun (WGS) entry which is preliminary data.</text>
</comment>